<dbReference type="InterPro" id="IPR003697">
    <property type="entry name" value="Maf-like"/>
</dbReference>
<sequence>MTTFVLASASPARRSVLRAAGIEPVVQVSGVDEDAILDALADTPPADRVLALARAKARAVVDGWTPPGGAAPGADLVVLGCDSMLLLDGALQGKPADPDEARRRWAAMAGRTGDLVTGHWVILWQGGAVVGETGTTAVSQVHLGRPDPDEVEAYLATGEPLAVAGALTIDGYGGWFVDGITGDPSNVIGVSLPTLRGLLREIGVRVTDLWTSPGG</sequence>
<dbReference type="EMBL" id="SZZH01000003">
    <property type="protein sequence ID" value="TKV58872.1"/>
    <property type="molecule type" value="Genomic_DNA"/>
</dbReference>
<keyword evidence="5" id="KW-1185">Reference proteome</keyword>
<dbReference type="GO" id="GO:0005737">
    <property type="term" value="C:cytoplasm"/>
    <property type="evidence" value="ECO:0007669"/>
    <property type="project" value="UniProtKB-SubCell"/>
</dbReference>
<dbReference type="PANTHER" id="PTHR43213">
    <property type="entry name" value="BIFUNCTIONAL DTTP/UTP PYROPHOSPHATASE/METHYLTRANSFERASE PROTEIN-RELATED"/>
    <property type="match status" value="1"/>
</dbReference>
<dbReference type="AlphaFoldDB" id="A0A4U6QFQ0"/>
<protein>
    <recommendedName>
        <fullName evidence="3">Nucleoside triphosphate pyrophosphatase</fullName>
        <ecNumber evidence="3">3.6.1.9</ecNumber>
    </recommendedName>
    <alternativeName>
        <fullName evidence="3">Nucleotide pyrophosphatase</fullName>
        <shortName evidence="3">Nucleotide PPase</shortName>
    </alternativeName>
</protein>
<gene>
    <name evidence="4" type="ORF">FDO65_15360</name>
</gene>
<comment type="similarity">
    <text evidence="3">Belongs to the Maf family.</text>
</comment>
<dbReference type="EC" id="3.6.1.9" evidence="3"/>
<reference evidence="4 5" key="1">
    <citation type="submission" date="2019-05" db="EMBL/GenBank/DDBJ databases">
        <title>Nakamurella sp. N5BH11, whole genome shotgun sequence.</title>
        <authorList>
            <person name="Tuo L."/>
        </authorList>
    </citation>
    <scope>NUCLEOTIDE SEQUENCE [LARGE SCALE GENOMIC DNA]</scope>
    <source>
        <strain evidence="4 5">N5BH11</strain>
    </source>
</reference>
<dbReference type="HAMAP" id="MF_00528">
    <property type="entry name" value="Maf"/>
    <property type="match status" value="1"/>
</dbReference>
<dbReference type="SUPFAM" id="SSF52972">
    <property type="entry name" value="ITPase-like"/>
    <property type="match status" value="1"/>
</dbReference>
<dbReference type="GO" id="GO:0047429">
    <property type="term" value="F:nucleoside triphosphate diphosphatase activity"/>
    <property type="evidence" value="ECO:0007669"/>
    <property type="project" value="UniProtKB-EC"/>
</dbReference>
<organism evidence="4 5">
    <name type="scientific">Nakamurella flava</name>
    <dbReference type="NCBI Taxonomy" id="2576308"/>
    <lineage>
        <taxon>Bacteria</taxon>
        <taxon>Bacillati</taxon>
        <taxon>Actinomycetota</taxon>
        <taxon>Actinomycetes</taxon>
        <taxon>Nakamurellales</taxon>
        <taxon>Nakamurellaceae</taxon>
        <taxon>Nakamurella</taxon>
    </lineage>
</organism>
<dbReference type="PIRSF" id="PIRSF006305">
    <property type="entry name" value="Maf"/>
    <property type="match status" value="1"/>
</dbReference>
<dbReference type="Proteomes" id="UP000306985">
    <property type="component" value="Unassembled WGS sequence"/>
</dbReference>
<comment type="cofactor">
    <cofactor evidence="1 3">
        <name>a divalent metal cation</name>
        <dbReference type="ChEBI" id="CHEBI:60240"/>
    </cofactor>
</comment>
<comment type="catalytic activity">
    <reaction evidence="3">
        <text>a 2'-deoxyribonucleoside 5'-triphosphate + H2O = a 2'-deoxyribonucleoside 5'-phosphate + diphosphate + H(+)</text>
        <dbReference type="Rhea" id="RHEA:44644"/>
        <dbReference type="ChEBI" id="CHEBI:15377"/>
        <dbReference type="ChEBI" id="CHEBI:15378"/>
        <dbReference type="ChEBI" id="CHEBI:33019"/>
        <dbReference type="ChEBI" id="CHEBI:61560"/>
        <dbReference type="ChEBI" id="CHEBI:65317"/>
        <dbReference type="EC" id="3.6.1.9"/>
    </reaction>
</comment>
<proteinExistence type="inferred from homology"/>
<comment type="catalytic activity">
    <reaction evidence="3">
        <text>a ribonucleoside 5'-triphosphate + H2O = a ribonucleoside 5'-phosphate + diphosphate + H(+)</text>
        <dbReference type="Rhea" id="RHEA:23996"/>
        <dbReference type="ChEBI" id="CHEBI:15377"/>
        <dbReference type="ChEBI" id="CHEBI:15378"/>
        <dbReference type="ChEBI" id="CHEBI:33019"/>
        <dbReference type="ChEBI" id="CHEBI:58043"/>
        <dbReference type="ChEBI" id="CHEBI:61557"/>
        <dbReference type="EC" id="3.6.1.9"/>
    </reaction>
</comment>
<accession>A0A4U6QFQ0</accession>
<keyword evidence="3" id="KW-0546">Nucleotide metabolism</keyword>
<dbReference type="InterPro" id="IPR029001">
    <property type="entry name" value="ITPase-like_fam"/>
</dbReference>
<dbReference type="Gene3D" id="3.90.950.10">
    <property type="match status" value="1"/>
</dbReference>
<dbReference type="GO" id="GO:0009117">
    <property type="term" value="P:nucleotide metabolic process"/>
    <property type="evidence" value="ECO:0007669"/>
    <property type="project" value="UniProtKB-KW"/>
</dbReference>
<comment type="function">
    <text evidence="3">Nucleoside triphosphate pyrophosphatase. May have a dual role in cell division arrest and in preventing the incorporation of modified nucleotides into cellular nucleic acids.</text>
</comment>
<dbReference type="Pfam" id="PF02545">
    <property type="entry name" value="Maf"/>
    <property type="match status" value="1"/>
</dbReference>
<evidence type="ECO:0000256" key="2">
    <source>
        <dbReference type="ARBA" id="ARBA00022801"/>
    </source>
</evidence>
<keyword evidence="2 3" id="KW-0378">Hydrolase</keyword>
<dbReference type="CDD" id="cd00555">
    <property type="entry name" value="Maf"/>
    <property type="match status" value="1"/>
</dbReference>
<evidence type="ECO:0000313" key="5">
    <source>
        <dbReference type="Proteomes" id="UP000306985"/>
    </source>
</evidence>
<dbReference type="RefSeq" id="WP_137450532.1">
    <property type="nucleotide sequence ID" value="NZ_SZZH01000003.1"/>
</dbReference>
<dbReference type="OrthoDB" id="3527985at2"/>
<keyword evidence="3" id="KW-0963">Cytoplasm</keyword>
<evidence type="ECO:0000256" key="3">
    <source>
        <dbReference type="HAMAP-Rule" id="MF_00528"/>
    </source>
</evidence>
<feature type="active site" description="Proton acceptor" evidence="3">
    <location>
        <position position="82"/>
    </location>
</feature>
<comment type="caution">
    <text evidence="3">Lacks conserved residue(s) required for the propagation of feature annotation.</text>
</comment>
<evidence type="ECO:0000313" key="4">
    <source>
        <dbReference type="EMBL" id="TKV58872.1"/>
    </source>
</evidence>
<dbReference type="NCBIfam" id="TIGR00172">
    <property type="entry name" value="maf"/>
    <property type="match status" value="1"/>
</dbReference>
<comment type="subcellular location">
    <subcellularLocation>
        <location evidence="3">Cytoplasm</location>
    </subcellularLocation>
</comment>
<name>A0A4U6QFQ0_9ACTN</name>
<comment type="caution">
    <text evidence="4">The sequence shown here is derived from an EMBL/GenBank/DDBJ whole genome shotgun (WGS) entry which is preliminary data.</text>
</comment>
<evidence type="ECO:0000256" key="1">
    <source>
        <dbReference type="ARBA" id="ARBA00001968"/>
    </source>
</evidence>
<dbReference type="PANTHER" id="PTHR43213:SF5">
    <property type="entry name" value="BIFUNCTIONAL DTTP_UTP PYROPHOSPHATASE_METHYLTRANSFERASE PROTEIN-RELATED"/>
    <property type="match status" value="1"/>
</dbReference>